<organism evidence="2">
    <name type="scientific">viral metagenome</name>
    <dbReference type="NCBI Taxonomy" id="1070528"/>
    <lineage>
        <taxon>unclassified sequences</taxon>
        <taxon>metagenomes</taxon>
        <taxon>organismal metagenomes</taxon>
    </lineage>
</organism>
<proteinExistence type="predicted"/>
<dbReference type="AlphaFoldDB" id="A0A6C0H5W1"/>
<dbReference type="EMBL" id="MN739869">
    <property type="protein sequence ID" value="QHT75393.1"/>
    <property type="molecule type" value="Genomic_DNA"/>
</dbReference>
<evidence type="ECO:0000313" key="1">
    <source>
        <dbReference type="EMBL" id="QHT11275.1"/>
    </source>
</evidence>
<reference evidence="2" key="1">
    <citation type="journal article" date="2020" name="Nature">
        <title>Giant virus diversity and host interactions through global metagenomics.</title>
        <authorList>
            <person name="Schulz F."/>
            <person name="Roux S."/>
            <person name="Paez-Espino D."/>
            <person name="Jungbluth S."/>
            <person name="Walsh D.A."/>
            <person name="Denef V.J."/>
            <person name="McMahon K.D."/>
            <person name="Konstantinidis K.T."/>
            <person name="Eloe-Fadrosh E.A."/>
            <person name="Kyrpides N.C."/>
            <person name="Woyke T."/>
        </authorList>
    </citation>
    <scope>NUCLEOTIDE SEQUENCE</scope>
    <source>
        <strain evidence="1">GVMAG-M-3300023174-116</strain>
        <strain evidence="2">GVMAG-M-3300023179-63</strain>
    </source>
</reference>
<evidence type="ECO:0000313" key="2">
    <source>
        <dbReference type="EMBL" id="QHT75393.1"/>
    </source>
</evidence>
<sequence length="284" mass="33201">MKIVRLGNTESHILFISYVLKYGNEAPYLKKQLSNVLKNYTNWLYTTAGYYDKAVRGSQMDFDETAFTKNYFAFINHLEISIGGCEKAQFYMGENMMPLFNKYKAAFFNKYNIINYQSMNGSHFYDRIDSIFDYMRNKKVLCVSSFDGLIEQQYNSGNVYKIYEKFPKLADLKTIKFPYCFLNNGPHANYHETLEHVFNIIKTLDFDIVLLGCGCYGHMLCHKIHSELNKDAIYLGGSIQTIFGILSAREKEHSNLPYNENWITVIPDEYKPSNYKLIENGCYW</sequence>
<name>A0A6C0H5W1_9ZZZZ</name>
<accession>A0A6C0H5W1</accession>
<dbReference type="EMBL" id="MN739534">
    <property type="protein sequence ID" value="QHT11275.1"/>
    <property type="molecule type" value="Genomic_DNA"/>
</dbReference>
<protein>
    <submittedName>
        <fullName evidence="2">Uncharacterized protein</fullName>
    </submittedName>
</protein>